<evidence type="ECO:0000256" key="1">
    <source>
        <dbReference type="SAM" id="MobiDB-lite"/>
    </source>
</evidence>
<dbReference type="EMBL" id="JABRWJ010000003">
    <property type="protein sequence ID" value="NRF67798.1"/>
    <property type="molecule type" value="Genomic_DNA"/>
</dbReference>
<evidence type="ECO:0000313" key="2">
    <source>
        <dbReference type="EMBL" id="NRF67798.1"/>
    </source>
</evidence>
<proteinExistence type="predicted"/>
<comment type="caution">
    <text evidence="2">The sequence shown here is derived from an EMBL/GenBank/DDBJ whole genome shotgun (WGS) entry which is preliminary data.</text>
</comment>
<protein>
    <submittedName>
        <fullName evidence="2">Uncharacterized protein</fullName>
    </submittedName>
</protein>
<keyword evidence="3" id="KW-1185">Reference proteome</keyword>
<sequence length="420" mass="45710">MALSSILTTLRSFARSMAATVASRVAERVGSHFNAIKPSGPPPSTLKWPTTPPLGAKVEVGPDARELGRLQHVEHLPVDLRQCAEANLKRLPGLKGYLGTVGRGLEVMRLREMIPEERAAKEREKAKTGTPFYNWVPESTGKFSLDVHQAELFIGSKAHDDLIRIPIHDGPHRASVSLVRAGGLLAAGIDTPRMACFTQVAGSDAVYFRVGRDAVNAGHTQNGAWRAFPIGNGHHLIPSVGDSDGEMACELMMRMSRGEQLDEMVDPANPASWGRQPKSIAERWRARTGGREQVVRIPKGRKKPMPFDALVRDLRQGLHDHGCALLTATTGLSPRYLVLLDIQMHGDAQGVAIVADPHTATVTAVAFGPDQQSLVPPDCRYGESRLTAQFFTRDLKYSAVQEPAEPGEPSNQEPFPSAWS</sequence>
<dbReference type="Proteomes" id="UP000737171">
    <property type="component" value="Unassembled WGS sequence"/>
</dbReference>
<name>A0ABX2EGR5_9BURK</name>
<feature type="region of interest" description="Disordered" evidence="1">
    <location>
        <begin position="398"/>
        <end position="420"/>
    </location>
</feature>
<reference evidence="2 3" key="1">
    <citation type="submission" date="2020-05" db="EMBL/GenBank/DDBJ databases">
        <title>Aquincola sp. isolate from soil.</title>
        <authorList>
            <person name="Han J."/>
            <person name="Kim D.-U."/>
        </authorList>
    </citation>
    <scope>NUCLEOTIDE SEQUENCE [LARGE SCALE GENOMIC DNA]</scope>
    <source>
        <strain evidence="2 3">S2</strain>
    </source>
</reference>
<accession>A0ABX2EGR5</accession>
<feature type="compositionally biased region" description="Polar residues" evidence="1">
    <location>
        <begin position="409"/>
        <end position="420"/>
    </location>
</feature>
<gene>
    <name evidence="2" type="ORF">HLB44_12465</name>
</gene>
<evidence type="ECO:0000313" key="3">
    <source>
        <dbReference type="Proteomes" id="UP000737171"/>
    </source>
</evidence>
<dbReference type="RefSeq" id="WP_173122885.1">
    <property type="nucleotide sequence ID" value="NZ_JABRWJ010000003.1"/>
</dbReference>
<organism evidence="2 3">
    <name type="scientific">Pseudaquabacterium terrae</name>
    <dbReference type="NCBI Taxonomy" id="2732868"/>
    <lineage>
        <taxon>Bacteria</taxon>
        <taxon>Pseudomonadati</taxon>
        <taxon>Pseudomonadota</taxon>
        <taxon>Betaproteobacteria</taxon>
        <taxon>Burkholderiales</taxon>
        <taxon>Sphaerotilaceae</taxon>
        <taxon>Pseudaquabacterium</taxon>
    </lineage>
</organism>